<feature type="binding site" evidence="4">
    <location>
        <position position="122"/>
    </location>
    <ligand>
        <name>substrate</name>
    </ligand>
</feature>
<comment type="caution">
    <text evidence="7">The sequence shown here is derived from an EMBL/GenBank/DDBJ whole genome shotgun (WGS) entry which is preliminary data.</text>
</comment>
<reference evidence="7" key="1">
    <citation type="journal article" date="2020" name="mSystems">
        <title>Genome- and Community-Level Interaction Insights into Carbon Utilization and Element Cycling Functions of Hydrothermarchaeota in Hydrothermal Sediment.</title>
        <authorList>
            <person name="Zhou Z."/>
            <person name="Liu Y."/>
            <person name="Xu W."/>
            <person name="Pan J."/>
            <person name="Luo Z.H."/>
            <person name="Li M."/>
        </authorList>
    </citation>
    <scope>NUCLEOTIDE SEQUENCE [LARGE SCALE GENOMIC DNA]</scope>
    <source>
        <strain evidence="7">HyVt-102</strain>
    </source>
</reference>
<dbReference type="GO" id="GO:0000287">
    <property type="term" value="F:magnesium ion binding"/>
    <property type="evidence" value="ECO:0007669"/>
    <property type="project" value="TreeGrafter"/>
</dbReference>
<dbReference type="InterPro" id="IPR040442">
    <property type="entry name" value="Pyrv_kinase-like_dom_sf"/>
</dbReference>
<protein>
    <recommendedName>
        <fullName evidence="6">HpcH/HpaI aldolase/citrate lyase domain-containing protein</fullName>
    </recommendedName>
</protein>
<accession>A0A7C0VC39</accession>
<dbReference type="InterPro" id="IPR015813">
    <property type="entry name" value="Pyrv/PenolPyrv_kinase-like_dom"/>
</dbReference>
<evidence type="ECO:0000256" key="4">
    <source>
        <dbReference type="PIRSR" id="PIRSR015582-1"/>
    </source>
</evidence>
<dbReference type="Proteomes" id="UP000885847">
    <property type="component" value="Unassembled WGS sequence"/>
</dbReference>
<dbReference type="GO" id="GO:0006107">
    <property type="term" value="P:oxaloacetate metabolic process"/>
    <property type="evidence" value="ECO:0007669"/>
    <property type="project" value="TreeGrafter"/>
</dbReference>
<proteinExistence type="predicted"/>
<dbReference type="AlphaFoldDB" id="A0A7C0VC39"/>
<feature type="binding site" evidence="5">
    <location>
        <position position="149"/>
    </location>
    <ligand>
        <name>Mg(2+)</name>
        <dbReference type="ChEBI" id="CHEBI:18420"/>
    </ligand>
</feature>
<dbReference type="Pfam" id="PF03328">
    <property type="entry name" value="HpcH_HpaI"/>
    <property type="match status" value="1"/>
</dbReference>
<dbReference type="InterPro" id="IPR011206">
    <property type="entry name" value="Citrate_lyase_beta/mcl1/mcl2"/>
</dbReference>
<dbReference type="PANTHER" id="PTHR32308:SF10">
    <property type="entry name" value="CITRATE LYASE SUBUNIT BETA"/>
    <property type="match status" value="1"/>
</dbReference>
<dbReference type="Gene3D" id="3.20.20.60">
    <property type="entry name" value="Phosphoenolpyruvate-binding domains"/>
    <property type="match status" value="1"/>
</dbReference>
<feature type="binding site" evidence="5">
    <location>
        <position position="122"/>
    </location>
    <ligand>
        <name>Mg(2+)</name>
        <dbReference type="ChEBI" id="CHEBI:18420"/>
    </ligand>
</feature>
<comment type="cofactor">
    <cofactor evidence="1">
        <name>Mg(2+)</name>
        <dbReference type="ChEBI" id="CHEBI:18420"/>
    </cofactor>
</comment>
<evidence type="ECO:0000256" key="1">
    <source>
        <dbReference type="ARBA" id="ARBA00001946"/>
    </source>
</evidence>
<feature type="binding site" evidence="4">
    <location>
        <position position="68"/>
    </location>
    <ligand>
        <name>substrate</name>
    </ligand>
</feature>
<dbReference type="InterPro" id="IPR005000">
    <property type="entry name" value="Aldolase/citrate-lyase_domain"/>
</dbReference>
<dbReference type="EMBL" id="DQWE01000390">
    <property type="protein sequence ID" value="HDI83773.1"/>
    <property type="molecule type" value="Genomic_DNA"/>
</dbReference>
<evidence type="ECO:0000259" key="6">
    <source>
        <dbReference type="Pfam" id="PF03328"/>
    </source>
</evidence>
<gene>
    <name evidence="7" type="ORF">ENF18_08305</name>
</gene>
<keyword evidence="2 5" id="KW-0479">Metal-binding</keyword>
<dbReference type="SUPFAM" id="SSF51621">
    <property type="entry name" value="Phosphoenolpyruvate/pyruvate domain"/>
    <property type="match status" value="1"/>
</dbReference>
<evidence type="ECO:0000256" key="3">
    <source>
        <dbReference type="ARBA" id="ARBA00022842"/>
    </source>
</evidence>
<dbReference type="PANTHER" id="PTHR32308">
    <property type="entry name" value="LYASE BETA SUBUNIT, PUTATIVE (AFU_ORTHOLOGUE AFUA_4G13030)-RELATED"/>
    <property type="match status" value="1"/>
</dbReference>
<organism evidence="7">
    <name type="scientific">candidate division WOR-3 bacterium</name>
    <dbReference type="NCBI Taxonomy" id="2052148"/>
    <lineage>
        <taxon>Bacteria</taxon>
        <taxon>Bacteria division WOR-3</taxon>
    </lineage>
</organism>
<evidence type="ECO:0000256" key="2">
    <source>
        <dbReference type="ARBA" id="ARBA00022723"/>
    </source>
</evidence>
<dbReference type="PIRSF" id="PIRSF015582">
    <property type="entry name" value="Cit_lyase_B"/>
    <property type="match status" value="1"/>
</dbReference>
<sequence length="288" mass="32050">MKDRIRRSRLYIPGNNPSIMQNIAVFGADTVILDLEDAVAPPEKDAARILVKYCLENVDFGRTERGVRINPLNTPFGKKDLDMVLSSNVELIFLPKTESAEDVKELCSLIGDREIWISPIIETAKGVLNAYEIASADPRVVMLCFGAEDFTRDIGAERTREGKELFWARSMIVMGAKAAGIQASDTVFSDINDMDGLIQETRFAKSLGFDGKGLIHPSQIEPVHMVFSPTQEEIEYARKVVDALREAEEKGLGVIALGRKMIDRPVTERAKRILKIAEELGLLEVNDD</sequence>
<name>A0A7C0VC39_UNCW3</name>
<dbReference type="GO" id="GO:0003824">
    <property type="term" value="F:catalytic activity"/>
    <property type="evidence" value="ECO:0007669"/>
    <property type="project" value="InterPro"/>
</dbReference>
<feature type="domain" description="HpcH/HpaI aldolase/citrate lyase" evidence="6">
    <location>
        <begin position="7"/>
        <end position="217"/>
    </location>
</feature>
<evidence type="ECO:0000313" key="7">
    <source>
        <dbReference type="EMBL" id="HDI83773.1"/>
    </source>
</evidence>
<evidence type="ECO:0000256" key="5">
    <source>
        <dbReference type="PIRSR" id="PIRSR015582-2"/>
    </source>
</evidence>
<keyword evidence="3 5" id="KW-0460">Magnesium</keyword>